<dbReference type="Gene3D" id="1.20.120.1630">
    <property type="match status" value="1"/>
</dbReference>
<accession>A0ABW4JN10</accession>
<dbReference type="EC" id="2.1.1.334" evidence="6"/>
<evidence type="ECO:0000313" key="6">
    <source>
        <dbReference type="EMBL" id="MFD1676495.1"/>
    </source>
</evidence>
<gene>
    <name evidence="6" type="ORF">ACFSB2_17490</name>
</gene>
<proteinExistence type="predicted"/>
<keyword evidence="2 5" id="KW-0812">Transmembrane</keyword>
<evidence type="ECO:0000313" key="7">
    <source>
        <dbReference type="Proteomes" id="UP001597079"/>
    </source>
</evidence>
<keyword evidence="6" id="KW-0808">Transferase</keyword>
<name>A0ABW4JN10_9BACL</name>
<organism evidence="6 7">
    <name type="scientific">Alicyclobacillus fodiniaquatilis</name>
    <dbReference type="NCBI Taxonomy" id="1661150"/>
    <lineage>
        <taxon>Bacteria</taxon>
        <taxon>Bacillati</taxon>
        <taxon>Bacillota</taxon>
        <taxon>Bacilli</taxon>
        <taxon>Bacillales</taxon>
        <taxon>Alicyclobacillaceae</taxon>
        <taxon>Alicyclobacillus</taxon>
    </lineage>
</organism>
<dbReference type="EC" id="2.1.1.100" evidence="6"/>
<dbReference type="InterPro" id="IPR007318">
    <property type="entry name" value="Phopholipid_MeTrfase"/>
</dbReference>
<feature type="transmembrane region" description="Helical" evidence="5">
    <location>
        <begin position="34"/>
        <end position="54"/>
    </location>
</feature>
<dbReference type="PANTHER" id="PTHR12714:SF9">
    <property type="entry name" value="PROTEIN-S-ISOPRENYLCYSTEINE O-METHYLTRANSFERASE"/>
    <property type="match status" value="1"/>
</dbReference>
<dbReference type="EMBL" id="JBHUCX010000067">
    <property type="protein sequence ID" value="MFD1676495.1"/>
    <property type="molecule type" value="Genomic_DNA"/>
</dbReference>
<comment type="subcellular location">
    <subcellularLocation>
        <location evidence="1">Endomembrane system</location>
        <topology evidence="1">Multi-pass membrane protein</topology>
    </subcellularLocation>
</comment>
<evidence type="ECO:0000256" key="2">
    <source>
        <dbReference type="ARBA" id="ARBA00022692"/>
    </source>
</evidence>
<evidence type="ECO:0000256" key="4">
    <source>
        <dbReference type="ARBA" id="ARBA00023136"/>
    </source>
</evidence>
<sequence>MLLIAFIPVLLYLFLEFARRDPIKEAKKNRGSSMLIGSVFAWMFIIPTIIHLFVHVWLLPTYTIAVGVFISFGGVWIRYAAMAMLGRFYSRNVGIQEKHELIQTGWYRLIRHPGYLGTCLTFLGFALATAYSLSVLFDGLLFFSAYTYRIRVEETVLVAHFGDAYVRYQQKTWRLIPFIY</sequence>
<dbReference type="GO" id="GO:0004671">
    <property type="term" value="F:protein C-terminal S-isoprenylcysteine carboxyl O-methyltransferase activity"/>
    <property type="evidence" value="ECO:0007669"/>
    <property type="project" value="UniProtKB-EC"/>
</dbReference>
<dbReference type="GO" id="GO:0032259">
    <property type="term" value="P:methylation"/>
    <property type="evidence" value="ECO:0007669"/>
    <property type="project" value="UniProtKB-KW"/>
</dbReference>
<keyword evidence="3 5" id="KW-1133">Transmembrane helix</keyword>
<feature type="transmembrane region" description="Helical" evidence="5">
    <location>
        <begin position="115"/>
        <end position="143"/>
    </location>
</feature>
<evidence type="ECO:0000256" key="3">
    <source>
        <dbReference type="ARBA" id="ARBA00022989"/>
    </source>
</evidence>
<keyword evidence="6" id="KW-0489">Methyltransferase</keyword>
<feature type="transmembrane region" description="Helical" evidence="5">
    <location>
        <begin position="61"/>
        <end position="81"/>
    </location>
</feature>
<evidence type="ECO:0000256" key="5">
    <source>
        <dbReference type="SAM" id="Phobius"/>
    </source>
</evidence>
<reference evidence="7" key="1">
    <citation type="journal article" date="2019" name="Int. J. Syst. Evol. Microbiol.">
        <title>The Global Catalogue of Microorganisms (GCM) 10K type strain sequencing project: providing services to taxonomists for standard genome sequencing and annotation.</title>
        <authorList>
            <consortium name="The Broad Institute Genomics Platform"/>
            <consortium name="The Broad Institute Genome Sequencing Center for Infectious Disease"/>
            <person name="Wu L."/>
            <person name="Ma J."/>
        </authorList>
    </citation>
    <scope>NUCLEOTIDE SEQUENCE [LARGE SCALE GENOMIC DNA]</scope>
    <source>
        <strain evidence="7">CGMCC 1.12286</strain>
    </source>
</reference>
<keyword evidence="7" id="KW-1185">Reference proteome</keyword>
<dbReference type="Pfam" id="PF04191">
    <property type="entry name" value="PEMT"/>
    <property type="match status" value="1"/>
</dbReference>
<evidence type="ECO:0000256" key="1">
    <source>
        <dbReference type="ARBA" id="ARBA00004127"/>
    </source>
</evidence>
<dbReference type="PROSITE" id="PS50244">
    <property type="entry name" value="S5A_REDUCTASE"/>
    <property type="match status" value="1"/>
</dbReference>
<dbReference type="PANTHER" id="PTHR12714">
    <property type="entry name" value="PROTEIN-S ISOPRENYLCYSTEINE O-METHYLTRANSFERASE"/>
    <property type="match status" value="1"/>
</dbReference>
<dbReference type="RefSeq" id="WP_377944398.1">
    <property type="nucleotide sequence ID" value="NZ_JBHUCX010000067.1"/>
</dbReference>
<comment type="caution">
    <text evidence="6">The sequence shown here is derived from an EMBL/GenBank/DDBJ whole genome shotgun (WGS) entry which is preliminary data.</text>
</comment>
<protein>
    <submittedName>
        <fullName evidence="6">Methyltransferase family protein</fullName>
        <ecNumber evidence="6">2.1.1.100</ecNumber>
        <ecNumber evidence="6">2.1.1.334</ecNumber>
    </submittedName>
</protein>
<dbReference type="Proteomes" id="UP001597079">
    <property type="component" value="Unassembled WGS sequence"/>
</dbReference>
<keyword evidence="4 5" id="KW-0472">Membrane</keyword>